<name>A0ABS7SJY3_9BURK</name>
<keyword evidence="2" id="KW-1185">Reference proteome</keyword>
<organism evidence="1 2">
    <name type="scientific">Massilia soli</name>
    <dbReference type="NCBI Taxonomy" id="2792854"/>
    <lineage>
        <taxon>Bacteria</taxon>
        <taxon>Pseudomonadati</taxon>
        <taxon>Pseudomonadota</taxon>
        <taxon>Betaproteobacteria</taxon>
        <taxon>Burkholderiales</taxon>
        <taxon>Oxalobacteraceae</taxon>
        <taxon>Telluria group</taxon>
        <taxon>Massilia</taxon>
    </lineage>
</organism>
<dbReference type="Proteomes" id="UP000809349">
    <property type="component" value="Unassembled WGS sequence"/>
</dbReference>
<proteinExistence type="predicted"/>
<protein>
    <submittedName>
        <fullName evidence="1">Uncharacterized protein</fullName>
    </submittedName>
</protein>
<comment type="caution">
    <text evidence="1">The sequence shown here is derived from an EMBL/GenBank/DDBJ whole genome shotgun (WGS) entry which is preliminary data.</text>
</comment>
<gene>
    <name evidence="1" type="ORF">I4X03_004495</name>
</gene>
<evidence type="ECO:0000313" key="2">
    <source>
        <dbReference type="Proteomes" id="UP000809349"/>
    </source>
</evidence>
<reference evidence="1 2" key="2">
    <citation type="submission" date="2021-08" db="EMBL/GenBank/DDBJ databases">
        <title>Massilia sp. R798.</title>
        <authorList>
            <person name="Baek J.H."/>
            <person name="Jung H.S."/>
            <person name="Kim K.R."/>
            <person name="Jeon C.O."/>
        </authorList>
    </citation>
    <scope>NUCLEOTIDE SEQUENCE [LARGE SCALE GENOMIC DNA]</scope>
    <source>
        <strain evidence="1 2">R798</strain>
    </source>
</reference>
<accession>A0ABS7SJY3</accession>
<reference evidence="1 2" key="1">
    <citation type="submission" date="2021-01" db="EMBL/GenBank/DDBJ databases">
        <authorList>
            <person name="Ruan W."/>
            <person name="Khan S.A."/>
            <person name="Jeon C.O."/>
        </authorList>
    </citation>
    <scope>NUCLEOTIDE SEQUENCE [LARGE SCALE GENOMIC DNA]</scope>
    <source>
        <strain evidence="1 2">R798</strain>
    </source>
</reference>
<evidence type="ECO:0000313" key="1">
    <source>
        <dbReference type="EMBL" id="MBZ2206516.1"/>
    </source>
</evidence>
<dbReference type="RefSeq" id="WP_223466363.1">
    <property type="nucleotide sequence ID" value="NZ_JAFBIL020000002.1"/>
</dbReference>
<dbReference type="EMBL" id="JAFBIL020000002">
    <property type="protein sequence ID" value="MBZ2206516.1"/>
    <property type="molecule type" value="Genomic_DNA"/>
</dbReference>
<sequence>MKSVHQNEQLRQALYSLYVSQFQVLKNFPTVFTRADATRMLTGMMGSRPWSWRVIGITDAALEIFASNEFKRQPGAIQRGHRADRSSTAKVLFYDRDLPFALEEFFAVFLERDQTVLMTKEENKHRPGGQFPAFSPIDPTEELFPCGTLVG</sequence>